<dbReference type="Pfam" id="PF13181">
    <property type="entry name" value="TPR_8"/>
    <property type="match status" value="1"/>
</dbReference>
<feature type="region of interest" description="Disordered" evidence="1">
    <location>
        <begin position="1"/>
        <end position="156"/>
    </location>
</feature>
<dbReference type="PANTHER" id="PTHR23082:SF0">
    <property type="entry name" value="GENERAL TRANSCRIPTION FACTOR 3C POLYPEPTIDE 3"/>
    <property type="match status" value="1"/>
</dbReference>
<proteinExistence type="predicted"/>
<dbReference type="STRING" id="461836.A0A0L0DCC9"/>
<dbReference type="Gene3D" id="1.25.40.10">
    <property type="entry name" value="Tetratricopeptide repeat domain"/>
    <property type="match status" value="2"/>
</dbReference>
<dbReference type="GO" id="GO:0006383">
    <property type="term" value="P:transcription by RNA polymerase III"/>
    <property type="evidence" value="ECO:0007669"/>
    <property type="project" value="InterPro"/>
</dbReference>
<dbReference type="GO" id="GO:0000127">
    <property type="term" value="C:transcription factor TFIIIC complex"/>
    <property type="evidence" value="ECO:0007669"/>
    <property type="project" value="TreeGrafter"/>
</dbReference>
<dbReference type="InterPro" id="IPR019734">
    <property type="entry name" value="TPR_rpt"/>
</dbReference>
<feature type="compositionally biased region" description="Acidic residues" evidence="1">
    <location>
        <begin position="89"/>
        <end position="109"/>
    </location>
</feature>
<feature type="compositionally biased region" description="Low complexity" evidence="1">
    <location>
        <begin position="128"/>
        <end position="137"/>
    </location>
</feature>
<dbReference type="EMBL" id="GL349459">
    <property type="protein sequence ID" value="KNC49992.1"/>
    <property type="molecule type" value="Genomic_DNA"/>
</dbReference>
<organism evidence="2 3">
    <name type="scientific">Thecamonas trahens ATCC 50062</name>
    <dbReference type="NCBI Taxonomy" id="461836"/>
    <lineage>
        <taxon>Eukaryota</taxon>
        <taxon>Apusozoa</taxon>
        <taxon>Apusomonadida</taxon>
        <taxon>Apusomonadidae</taxon>
        <taxon>Thecamonas</taxon>
    </lineage>
</organism>
<dbReference type="GeneID" id="25565083"/>
<feature type="compositionally biased region" description="Basic residues" evidence="1">
    <location>
        <begin position="1"/>
        <end position="10"/>
    </location>
</feature>
<reference evidence="2 3" key="1">
    <citation type="submission" date="2010-05" db="EMBL/GenBank/DDBJ databases">
        <title>The Genome Sequence of Thecamonas trahens ATCC 50062.</title>
        <authorList>
            <consortium name="The Broad Institute Genome Sequencing Platform"/>
            <person name="Russ C."/>
            <person name="Cuomo C."/>
            <person name="Shea T."/>
            <person name="Young S.K."/>
            <person name="Zeng Q."/>
            <person name="Koehrsen M."/>
            <person name="Haas B."/>
            <person name="Borodovsky M."/>
            <person name="Guigo R."/>
            <person name="Alvarado L."/>
            <person name="Berlin A."/>
            <person name="Bochicchio J."/>
            <person name="Borenstein D."/>
            <person name="Chapman S."/>
            <person name="Chen Z."/>
            <person name="Freedman E."/>
            <person name="Gellesch M."/>
            <person name="Goldberg J."/>
            <person name="Griggs A."/>
            <person name="Gujja S."/>
            <person name="Heilman E."/>
            <person name="Heiman D."/>
            <person name="Hepburn T."/>
            <person name="Howarth C."/>
            <person name="Jen D."/>
            <person name="Larson L."/>
            <person name="Mehta T."/>
            <person name="Park D."/>
            <person name="Pearson M."/>
            <person name="Roberts A."/>
            <person name="Saif S."/>
            <person name="Shenoy N."/>
            <person name="Sisk P."/>
            <person name="Stolte C."/>
            <person name="Sykes S."/>
            <person name="Thomson T."/>
            <person name="Walk T."/>
            <person name="White J."/>
            <person name="Yandava C."/>
            <person name="Burger G."/>
            <person name="Gray M.W."/>
            <person name="Holland P.W.H."/>
            <person name="King N."/>
            <person name="Lang F.B.F."/>
            <person name="Roger A.J."/>
            <person name="Ruiz-Trillo I."/>
            <person name="Lander E."/>
            <person name="Nusbaum C."/>
        </authorList>
    </citation>
    <scope>NUCLEOTIDE SEQUENCE [LARGE SCALE GENOMIC DNA]</scope>
    <source>
        <strain evidence="2 3">ATCC 50062</strain>
    </source>
</reference>
<evidence type="ECO:0000313" key="2">
    <source>
        <dbReference type="EMBL" id="KNC49992.1"/>
    </source>
</evidence>
<keyword evidence="3" id="KW-1185">Reference proteome</keyword>
<dbReference type="SUPFAM" id="SSF48452">
    <property type="entry name" value="TPR-like"/>
    <property type="match status" value="1"/>
</dbReference>
<dbReference type="RefSeq" id="XP_013757161.1">
    <property type="nucleotide sequence ID" value="XM_013901707.1"/>
</dbReference>
<dbReference type="Proteomes" id="UP000054408">
    <property type="component" value="Unassembled WGS sequence"/>
</dbReference>
<feature type="compositionally biased region" description="Acidic residues" evidence="1">
    <location>
        <begin position="52"/>
        <end position="65"/>
    </location>
</feature>
<feature type="region of interest" description="Disordered" evidence="1">
    <location>
        <begin position="179"/>
        <end position="234"/>
    </location>
</feature>
<sequence length="1092" mass="117196">MSGRRSKSRSRSNTATTTGKARRSRSKTKASTSGSRKMTKASFALFDHSSDSDEVANDDDFASSDDDGRAPGGDADDDDDRKGNSSSSYDDDDDDDGSLGSIDDDDSDSESSSAASSSTSSGPTESLAAAAATAAAARRGGSWEATMAARAQRKARRARIFGRGADDVYTQRRIGRDDFRMRGDGSASGSMSDDESGSNDEMARAVDLESEIRGMSRRQQSRARNQAAVGSKPKYKPEVEAKLATANAAFGDGRYADAGTALQRAIQLDPKCVTAYTLLALVREHLGKHDHAARFYMLAADIQSNDASMWLLAASKMQDVAQGMEPGPVRTAFLEQAVNAFATADELARSHEHRMHRGAMLHEIGNSPRPPTADIASHLTVLSLLVPSLEHVGDSRRLVSVLEKFAGVLASAAARGVAPAMASSYLTKLVLLYVRQSRFADARAILRDHLDTPSHIGGLESRPLELRVVAGIVALFEGERASAEQEFTALLERDAADYADLYQLVADAFFDLKMFAEAAKVYSKLVDVVMDESEDPTSQHIFTRHAESLARVATTVNDAISVYHGLHQRQPDNVNVAVSLVELLRNAAANAAAAESGESSDDDDDAADVLLARATAVIDKVLRTRRAAQFRANRLGTGMSTGTGAAADDDPSTLRKSMLQHVRLLLHKAELDLTAGRHHEYNGMLRPILATALKHDPLFGFPSEATGHGGGSTVRGGDDSVFATLETFANSELLVRQGPPRVVAPISDICPPVQIMEHVTNVAKLLFNEYLASQEGAVLKEAFAMVLVLLGAESRLRTKALSTARDGSLASGEASGDGEAIFDKLIDRLRVLLITLGGMLDEHAAVAAQARTLVSSRPTVTGQIWDQYLVAALRSGEFFTLCSDLRILAQVVPDHVPLHLAHAHTLMAAGDVAKAASAYLSTRAVWEHGADSDPKAQTVLDLCTAASMVQLAVLPETSDPATAMVMATAYLRSYYERERMAPDPMGARFVEAAYNIGRAFHHVQLYSLALPAYEAALEPLTILLDWLDSVDTEAVCGDVAAIHANAFRARLWTLRRKTGLNICAVHESLHNPALARAVFARHCLIRPGSSVL</sequence>
<dbReference type="InterPro" id="IPR011990">
    <property type="entry name" value="TPR-like_helical_dom_sf"/>
</dbReference>
<dbReference type="OrthoDB" id="9991317at2759"/>
<dbReference type="AlphaFoldDB" id="A0A0L0DCC9"/>
<dbReference type="SMART" id="SM00028">
    <property type="entry name" value="TPR"/>
    <property type="match status" value="4"/>
</dbReference>
<evidence type="ECO:0000313" key="3">
    <source>
        <dbReference type="Proteomes" id="UP000054408"/>
    </source>
</evidence>
<evidence type="ECO:0000256" key="1">
    <source>
        <dbReference type="SAM" id="MobiDB-lite"/>
    </source>
</evidence>
<dbReference type="PANTHER" id="PTHR23082">
    <property type="entry name" value="TRANSCRIPTION INITIATION FACTOR IIIC TFIIIC , POLYPEPTIDE 3-RELATED"/>
    <property type="match status" value="1"/>
</dbReference>
<accession>A0A0L0DCC9</accession>
<feature type="compositionally biased region" description="Low complexity" evidence="1">
    <location>
        <begin position="110"/>
        <end position="121"/>
    </location>
</feature>
<gene>
    <name evidence="2" type="ORF">AMSG_05749</name>
</gene>
<protein>
    <submittedName>
        <fullName evidence="2">Uncharacterized protein</fullName>
    </submittedName>
</protein>
<dbReference type="InterPro" id="IPR039340">
    <property type="entry name" value="Tfc4/TFIIIC-102/Sfc4"/>
</dbReference>
<name>A0A0L0DCC9_THETB</name>
<feature type="compositionally biased region" description="Basic and acidic residues" evidence="1">
    <location>
        <begin position="201"/>
        <end position="214"/>
    </location>
</feature>